<dbReference type="RefSeq" id="WP_376849640.1">
    <property type="nucleotide sequence ID" value="NZ_JBHSMF010000006.1"/>
</dbReference>
<proteinExistence type="predicted"/>
<accession>A0ABW0NEN3</accession>
<dbReference type="Pfam" id="PF08448">
    <property type="entry name" value="PAS_4"/>
    <property type="match status" value="1"/>
</dbReference>
<dbReference type="EMBL" id="JBHSMF010000006">
    <property type="protein sequence ID" value="MFC5497558.1"/>
    <property type="molecule type" value="Genomic_DNA"/>
</dbReference>
<dbReference type="InterPro" id="IPR001610">
    <property type="entry name" value="PAC"/>
</dbReference>
<dbReference type="NCBIfam" id="TIGR00229">
    <property type="entry name" value="sensory_box"/>
    <property type="match status" value="1"/>
</dbReference>
<name>A0ABW0NEN3_9BURK</name>
<dbReference type="SMART" id="SM00091">
    <property type="entry name" value="PAS"/>
    <property type="match status" value="1"/>
</dbReference>
<feature type="transmembrane region" description="Helical" evidence="1">
    <location>
        <begin position="311"/>
        <end position="330"/>
    </location>
</feature>
<dbReference type="SUPFAM" id="SSF55785">
    <property type="entry name" value="PYP-like sensor domain (PAS domain)"/>
    <property type="match status" value="1"/>
</dbReference>
<evidence type="ECO:0000256" key="2">
    <source>
        <dbReference type="SAM" id="SignalP"/>
    </source>
</evidence>
<dbReference type="CDD" id="cd00130">
    <property type="entry name" value="PAS"/>
    <property type="match status" value="1"/>
</dbReference>
<dbReference type="Pfam" id="PF07695">
    <property type="entry name" value="7TMR-DISM_7TM"/>
    <property type="match status" value="1"/>
</dbReference>
<keyword evidence="1" id="KW-1133">Transmembrane helix</keyword>
<feature type="transmembrane region" description="Helical" evidence="1">
    <location>
        <begin position="218"/>
        <end position="235"/>
    </location>
</feature>
<keyword evidence="2" id="KW-0732">Signal</keyword>
<sequence>MRLGCWLGCALALVLALGWPAASFAGDVAIGNNGSYSLSREFSFLEDADAKLDFEQVRQQDQQGRFAALPSDSPGPNFGITSAAIWLKVTLRPAADAPANWLLEVAYAPLGTVELFAPDATGAYAKQSAGVFRPFATRVIPHRNHVLPVTLRPGMASTLYLHVRSEGSVTVPATLWQPAALWNHDQLAYGAFGLYFGLLIGLFIYNLLLYVSVRDKVYLVYVGYVAGMALFQVTLTGLGNQFLWPDLVWWNSRSPPAGTVMVATFGLLFARTFLLSAARTPLLDKFILAQVGGYMVSLVVLLAYSYTLASYLTTGLVLVSVTTLMVAGIFGVRHGHPGARNFLIAWAVLLLSVVLQALHNIGTLPSNVLTSNAVLFGSALEMLLLSFALADRINVARRFKEQAQVRLAAERALIQAMSVSHEQLKTTLEEREAIIDNSIVGIAFLTPQGRMRWANPRMLDILGARGRDIESMEPFYLSRDQYLEIGRAVAERVKRGRVYETEIRIRRLDGREIWIALSGKGVVLEGRVRGTVWVIVDITRRKELEEELHEALTAAQKAREFAATTPEGDE</sequence>
<evidence type="ECO:0000313" key="5">
    <source>
        <dbReference type="Proteomes" id="UP001596037"/>
    </source>
</evidence>
<protein>
    <submittedName>
        <fullName evidence="4">7TM diverse intracellular signaling domain-containing protein</fullName>
    </submittedName>
</protein>
<feature type="signal peptide" evidence="2">
    <location>
        <begin position="1"/>
        <end position="25"/>
    </location>
</feature>
<feature type="transmembrane region" description="Helical" evidence="1">
    <location>
        <begin position="255"/>
        <end position="274"/>
    </location>
</feature>
<comment type="caution">
    <text evidence="4">The sequence shown here is derived from an EMBL/GenBank/DDBJ whole genome shotgun (WGS) entry which is preliminary data.</text>
</comment>
<feature type="chain" id="PRO_5046950296" evidence="2">
    <location>
        <begin position="26"/>
        <end position="570"/>
    </location>
</feature>
<feature type="domain" description="PAC" evidence="3">
    <location>
        <begin position="499"/>
        <end position="550"/>
    </location>
</feature>
<dbReference type="Proteomes" id="UP001596037">
    <property type="component" value="Unassembled WGS sequence"/>
</dbReference>
<dbReference type="InterPro" id="IPR011622">
    <property type="entry name" value="7TMR_DISM_rcpt_extracell_dom2"/>
</dbReference>
<evidence type="ECO:0000259" key="3">
    <source>
        <dbReference type="PROSITE" id="PS50113"/>
    </source>
</evidence>
<feature type="transmembrane region" description="Helical" evidence="1">
    <location>
        <begin position="373"/>
        <end position="390"/>
    </location>
</feature>
<organism evidence="4 5">
    <name type="scientific">Caenimonas terrae</name>
    <dbReference type="NCBI Taxonomy" id="696074"/>
    <lineage>
        <taxon>Bacteria</taxon>
        <taxon>Pseudomonadati</taxon>
        <taxon>Pseudomonadota</taxon>
        <taxon>Betaproteobacteria</taxon>
        <taxon>Burkholderiales</taxon>
        <taxon>Comamonadaceae</taxon>
        <taxon>Caenimonas</taxon>
    </lineage>
</organism>
<feature type="transmembrane region" description="Helical" evidence="1">
    <location>
        <begin position="286"/>
        <end position="305"/>
    </location>
</feature>
<keyword evidence="1" id="KW-0472">Membrane</keyword>
<dbReference type="Gene3D" id="3.30.450.20">
    <property type="entry name" value="PAS domain"/>
    <property type="match status" value="1"/>
</dbReference>
<dbReference type="InterPro" id="IPR000700">
    <property type="entry name" value="PAS-assoc_C"/>
</dbReference>
<gene>
    <name evidence="4" type="ORF">ACFPOE_08440</name>
</gene>
<dbReference type="SMART" id="SM00086">
    <property type="entry name" value="PAC"/>
    <property type="match status" value="1"/>
</dbReference>
<keyword evidence="5" id="KW-1185">Reference proteome</keyword>
<dbReference type="InterPro" id="IPR011623">
    <property type="entry name" value="7TMR_DISM_rcpt_extracell_dom1"/>
</dbReference>
<feature type="transmembrane region" description="Helical" evidence="1">
    <location>
        <begin position="342"/>
        <end position="361"/>
    </location>
</feature>
<evidence type="ECO:0000313" key="4">
    <source>
        <dbReference type="EMBL" id="MFC5497558.1"/>
    </source>
</evidence>
<reference evidence="5" key="1">
    <citation type="journal article" date="2019" name="Int. J. Syst. Evol. Microbiol.">
        <title>The Global Catalogue of Microorganisms (GCM) 10K type strain sequencing project: providing services to taxonomists for standard genome sequencing and annotation.</title>
        <authorList>
            <consortium name="The Broad Institute Genomics Platform"/>
            <consortium name="The Broad Institute Genome Sequencing Center for Infectious Disease"/>
            <person name="Wu L."/>
            <person name="Ma J."/>
        </authorList>
    </citation>
    <scope>NUCLEOTIDE SEQUENCE [LARGE SCALE GENOMIC DNA]</scope>
    <source>
        <strain evidence="5">CCUG 57401</strain>
    </source>
</reference>
<evidence type="ECO:0000256" key="1">
    <source>
        <dbReference type="SAM" id="Phobius"/>
    </source>
</evidence>
<keyword evidence="1" id="KW-0812">Transmembrane</keyword>
<dbReference type="InterPro" id="IPR035965">
    <property type="entry name" value="PAS-like_dom_sf"/>
</dbReference>
<dbReference type="InterPro" id="IPR013656">
    <property type="entry name" value="PAS_4"/>
</dbReference>
<dbReference type="InterPro" id="IPR000014">
    <property type="entry name" value="PAS"/>
</dbReference>
<feature type="transmembrane region" description="Helical" evidence="1">
    <location>
        <begin position="187"/>
        <end position="211"/>
    </location>
</feature>
<dbReference type="PROSITE" id="PS50113">
    <property type="entry name" value="PAC"/>
    <property type="match status" value="1"/>
</dbReference>
<dbReference type="Gene3D" id="2.60.40.2380">
    <property type="match status" value="1"/>
</dbReference>
<dbReference type="Pfam" id="PF07696">
    <property type="entry name" value="7TMR-DISMED2"/>
    <property type="match status" value="1"/>
</dbReference>